<proteinExistence type="predicted"/>
<comment type="caution">
    <text evidence="1">The sequence shown here is derived from an EMBL/GenBank/DDBJ whole genome shotgun (WGS) entry which is preliminary data.</text>
</comment>
<dbReference type="OrthoDB" id="2395154at2759"/>
<dbReference type="InterPro" id="IPR032675">
    <property type="entry name" value="LRR_dom_sf"/>
</dbReference>
<dbReference type="Proteomes" id="UP000076744">
    <property type="component" value="Unassembled WGS sequence"/>
</dbReference>
<gene>
    <name evidence="1" type="ORF">ISF_04113</name>
</gene>
<evidence type="ECO:0000313" key="1">
    <source>
        <dbReference type="EMBL" id="OAA66275.1"/>
    </source>
</evidence>
<dbReference type="RefSeq" id="XP_018705299.1">
    <property type="nucleotide sequence ID" value="XM_018847719.1"/>
</dbReference>
<accession>A0A167YFW4</accession>
<protein>
    <recommendedName>
        <fullName evidence="3">F-box domain-containing protein</fullName>
    </recommendedName>
</protein>
<keyword evidence="2" id="KW-1185">Reference proteome</keyword>
<sequence>MDQDISATTRALAIPHVVEAICEYLPRSSLCSAAQVDRRFFEYATRCIWGEDAPRVRSLLWHLQRSVTDPLHRQLYASKLRSLIVDCRRRDTYDWAFRRPPLALDHLRHLLLLRYEGGATSAGETGRALLRRHVPPDTIRSLDLSVADAGLLDGVLGERCGRLRELRLDYPLPADEPALARFVAACPRLEVVEALMFRRGRPASLATEPDAAPWSFSIGPEVMVECARLPHLRELMLPFNGEVPSKALGMMDARVSRPFRSLRKMRVVVPWVIRDDGFGSQGSGRDDQIWATLTWFSQIRTLEDVRICVPCDHTVPESALMSLCSLPALKRLGMVNRHKVHQKDGHAILQVSPGQFAAWVSHFPRLERLWLDVRVPPGSYDAALIELGKHCPLLQECQWPAEVNLSALQLESREESLFPNLKHLWFPMTGPAPRDDDFPR</sequence>
<dbReference type="GeneID" id="30020405"/>
<dbReference type="EMBL" id="AZHB01000008">
    <property type="protein sequence ID" value="OAA66275.1"/>
    <property type="molecule type" value="Genomic_DNA"/>
</dbReference>
<reference evidence="1 2" key="1">
    <citation type="journal article" date="2016" name="Genome Biol. Evol.">
        <title>Divergent and convergent evolution of fungal pathogenicity.</title>
        <authorList>
            <person name="Shang Y."/>
            <person name="Xiao G."/>
            <person name="Zheng P."/>
            <person name="Cen K."/>
            <person name="Zhan S."/>
            <person name="Wang C."/>
        </authorList>
    </citation>
    <scope>NUCLEOTIDE SEQUENCE [LARGE SCALE GENOMIC DNA]</scope>
    <source>
        <strain evidence="1 2">ARSEF 2679</strain>
    </source>
</reference>
<dbReference type="Gene3D" id="3.80.10.10">
    <property type="entry name" value="Ribonuclease Inhibitor"/>
    <property type="match status" value="1"/>
</dbReference>
<evidence type="ECO:0008006" key="3">
    <source>
        <dbReference type="Google" id="ProtNLM"/>
    </source>
</evidence>
<name>A0A167YFW4_CORFA</name>
<evidence type="ECO:0000313" key="2">
    <source>
        <dbReference type="Proteomes" id="UP000076744"/>
    </source>
</evidence>
<organism evidence="1 2">
    <name type="scientific">Cordyceps fumosorosea (strain ARSEF 2679)</name>
    <name type="common">Isaria fumosorosea</name>
    <dbReference type="NCBI Taxonomy" id="1081104"/>
    <lineage>
        <taxon>Eukaryota</taxon>
        <taxon>Fungi</taxon>
        <taxon>Dikarya</taxon>
        <taxon>Ascomycota</taxon>
        <taxon>Pezizomycotina</taxon>
        <taxon>Sordariomycetes</taxon>
        <taxon>Hypocreomycetidae</taxon>
        <taxon>Hypocreales</taxon>
        <taxon>Cordycipitaceae</taxon>
        <taxon>Cordyceps</taxon>
    </lineage>
</organism>
<dbReference type="AlphaFoldDB" id="A0A167YFW4"/>